<evidence type="ECO:0000313" key="7">
    <source>
        <dbReference type="EMBL" id="CAF1334637.1"/>
    </source>
</evidence>
<dbReference type="PANTHER" id="PTHR12300:SF161">
    <property type="entry name" value="RECEPTOR EXPRESSION-ENHANCING PROTEIN"/>
    <property type="match status" value="1"/>
</dbReference>
<comment type="subcellular location">
    <subcellularLocation>
        <location evidence="1 6">Membrane</location>
        <topology evidence="1 6">Multi-pass membrane protein</topology>
    </subcellularLocation>
</comment>
<comment type="similarity">
    <text evidence="2 6">Belongs to the DP1 family.</text>
</comment>
<dbReference type="Proteomes" id="UP000663881">
    <property type="component" value="Unassembled WGS sequence"/>
</dbReference>
<comment type="caution">
    <text evidence="7">The sequence shown here is derived from an EMBL/GenBank/DDBJ whole genome shotgun (WGS) entry which is preliminary data.</text>
</comment>
<organism evidence="7 9">
    <name type="scientific">Adineta steineri</name>
    <dbReference type="NCBI Taxonomy" id="433720"/>
    <lineage>
        <taxon>Eukaryota</taxon>
        <taxon>Metazoa</taxon>
        <taxon>Spiralia</taxon>
        <taxon>Gnathifera</taxon>
        <taxon>Rotifera</taxon>
        <taxon>Eurotatoria</taxon>
        <taxon>Bdelloidea</taxon>
        <taxon>Adinetida</taxon>
        <taxon>Adinetidae</taxon>
        <taxon>Adineta</taxon>
    </lineage>
</organism>
<dbReference type="EMBL" id="CAJOAY010000319">
    <property type="protein sequence ID" value="CAF3628908.1"/>
    <property type="molecule type" value="Genomic_DNA"/>
</dbReference>
<keyword evidence="5 6" id="KW-0472">Membrane</keyword>
<gene>
    <name evidence="8" type="ORF">OKA104_LOCUS8021</name>
    <name evidence="7" type="ORF">VCS650_LOCUS32879</name>
</gene>
<keyword evidence="4 6" id="KW-1133">Transmembrane helix</keyword>
<evidence type="ECO:0000313" key="8">
    <source>
        <dbReference type="EMBL" id="CAF3628908.1"/>
    </source>
</evidence>
<dbReference type="PANTHER" id="PTHR12300">
    <property type="entry name" value="HVA22-LIKE PROTEINS"/>
    <property type="match status" value="1"/>
</dbReference>
<dbReference type="OrthoDB" id="10009287at2759"/>
<dbReference type="EMBL" id="CAJNON010000615">
    <property type="protein sequence ID" value="CAF1334637.1"/>
    <property type="molecule type" value="Genomic_DNA"/>
</dbReference>
<evidence type="ECO:0000256" key="4">
    <source>
        <dbReference type="ARBA" id="ARBA00022989"/>
    </source>
</evidence>
<dbReference type="GO" id="GO:0016020">
    <property type="term" value="C:membrane"/>
    <property type="evidence" value="ECO:0007669"/>
    <property type="project" value="UniProtKB-SubCell"/>
</dbReference>
<evidence type="ECO:0000256" key="1">
    <source>
        <dbReference type="ARBA" id="ARBA00004141"/>
    </source>
</evidence>
<evidence type="ECO:0000256" key="2">
    <source>
        <dbReference type="ARBA" id="ARBA00008573"/>
    </source>
</evidence>
<dbReference type="Pfam" id="PF03134">
    <property type="entry name" value="TB2_DP1_HVA22"/>
    <property type="match status" value="1"/>
</dbReference>
<sequence>MAAVVQNQLRKVEEKLKPFLYEGPFNSIGGLIEQKTKVKREQVALGLLAFLAIYLSFGWANDFICNLIGFIYPAYASVLAVESKMTHDDTEWLIYWVVYAVFGIVEYVGYNFFHSLPFYWFGKCLFLIWLMAPGPKSGSQVLYSRFIRPFVAKHQSTIDKHISNGNAKHTHFFIS</sequence>
<accession>A0A815G6D2</accession>
<proteinExistence type="inferred from homology"/>
<name>A0A815G6D2_9BILA</name>
<evidence type="ECO:0000256" key="3">
    <source>
        <dbReference type="ARBA" id="ARBA00022692"/>
    </source>
</evidence>
<feature type="transmembrane region" description="Helical" evidence="6">
    <location>
        <begin position="43"/>
        <end position="72"/>
    </location>
</feature>
<evidence type="ECO:0000313" key="9">
    <source>
        <dbReference type="Proteomes" id="UP000663891"/>
    </source>
</evidence>
<dbReference type="AlphaFoldDB" id="A0A815G6D2"/>
<protein>
    <recommendedName>
        <fullName evidence="6">Receptor expression-enhancing protein</fullName>
    </recommendedName>
</protein>
<dbReference type="InterPro" id="IPR004345">
    <property type="entry name" value="TB2_DP1_HVA22"/>
</dbReference>
<evidence type="ECO:0000256" key="6">
    <source>
        <dbReference type="RuleBase" id="RU362006"/>
    </source>
</evidence>
<evidence type="ECO:0000256" key="5">
    <source>
        <dbReference type="ARBA" id="ARBA00023136"/>
    </source>
</evidence>
<feature type="transmembrane region" description="Helical" evidence="6">
    <location>
        <begin position="92"/>
        <end position="113"/>
    </location>
</feature>
<dbReference type="Proteomes" id="UP000663891">
    <property type="component" value="Unassembled WGS sequence"/>
</dbReference>
<keyword evidence="3 6" id="KW-0812">Transmembrane</keyword>
<reference evidence="7" key="1">
    <citation type="submission" date="2021-02" db="EMBL/GenBank/DDBJ databases">
        <authorList>
            <person name="Nowell W R."/>
        </authorList>
    </citation>
    <scope>NUCLEOTIDE SEQUENCE</scope>
</reference>